<dbReference type="GO" id="GO:0016787">
    <property type="term" value="F:hydrolase activity"/>
    <property type="evidence" value="ECO:0007669"/>
    <property type="project" value="UniProtKB-KW"/>
</dbReference>
<dbReference type="Pfam" id="PF12146">
    <property type="entry name" value="Hydrolase_4"/>
    <property type="match status" value="1"/>
</dbReference>
<gene>
    <name evidence="2" type="ORF">LQ327_24235</name>
</gene>
<dbReference type="InterPro" id="IPR012354">
    <property type="entry name" value="Esterase_lipase"/>
</dbReference>
<dbReference type="InterPro" id="IPR022742">
    <property type="entry name" value="Hydrolase_4"/>
</dbReference>
<reference evidence="2 3" key="1">
    <citation type="submission" date="2021-11" db="EMBL/GenBank/DDBJ databases">
        <title>Draft genome sequence of Actinomycetospora sp. SF1 isolated from the rhizosphere soil.</title>
        <authorList>
            <person name="Duangmal K."/>
            <person name="Chantavorakit T."/>
        </authorList>
    </citation>
    <scope>NUCLEOTIDE SEQUENCE [LARGE SCALE GENOMIC DNA]</scope>
    <source>
        <strain evidence="2 3">TBRC 5722</strain>
    </source>
</reference>
<organism evidence="2 3">
    <name type="scientific">Actinomycetospora endophytica</name>
    <dbReference type="NCBI Taxonomy" id="2291215"/>
    <lineage>
        <taxon>Bacteria</taxon>
        <taxon>Bacillati</taxon>
        <taxon>Actinomycetota</taxon>
        <taxon>Actinomycetes</taxon>
        <taxon>Pseudonocardiales</taxon>
        <taxon>Pseudonocardiaceae</taxon>
        <taxon>Actinomycetospora</taxon>
    </lineage>
</organism>
<feature type="domain" description="Serine aminopeptidase S33" evidence="1">
    <location>
        <begin position="22"/>
        <end position="232"/>
    </location>
</feature>
<dbReference type="PANTHER" id="PTHR43194:SF5">
    <property type="entry name" value="PIMELOYL-[ACYL-CARRIER PROTEIN] METHYL ESTER ESTERASE"/>
    <property type="match status" value="1"/>
</dbReference>
<dbReference type="SUPFAM" id="SSF53474">
    <property type="entry name" value="alpha/beta-Hydrolases"/>
    <property type="match status" value="1"/>
</dbReference>
<protein>
    <submittedName>
        <fullName evidence="2">Alpha/beta fold hydrolase</fullName>
    </submittedName>
</protein>
<dbReference type="Gene3D" id="3.40.50.1820">
    <property type="entry name" value="alpha/beta hydrolase"/>
    <property type="match status" value="1"/>
</dbReference>
<proteinExistence type="predicted"/>
<evidence type="ECO:0000313" key="2">
    <source>
        <dbReference type="EMBL" id="MCD2196487.1"/>
    </source>
</evidence>
<name>A0ABS8PDY3_9PSEU</name>
<dbReference type="PANTHER" id="PTHR43194">
    <property type="entry name" value="HYDROLASE ALPHA/BETA FOLD FAMILY"/>
    <property type="match status" value="1"/>
</dbReference>
<dbReference type="Proteomes" id="UP001199469">
    <property type="component" value="Unassembled WGS sequence"/>
</dbReference>
<dbReference type="RefSeq" id="WP_230738348.1">
    <property type="nucleotide sequence ID" value="NZ_JAJNDB010000006.1"/>
</dbReference>
<accession>A0ABS8PDY3</accession>
<comment type="caution">
    <text evidence="2">The sequence shown here is derived from an EMBL/GenBank/DDBJ whole genome shotgun (WGS) entry which is preliminary data.</text>
</comment>
<evidence type="ECO:0000259" key="1">
    <source>
        <dbReference type="Pfam" id="PF12146"/>
    </source>
</evidence>
<evidence type="ECO:0000313" key="3">
    <source>
        <dbReference type="Proteomes" id="UP001199469"/>
    </source>
</evidence>
<dbReference type="InterPro" id="IPR050228">
    <property type="entry name" value="Carboxylesterase_BioH"/>
</dbReference>
<sequence length="270" mass="28809">MPVMPGAEPFSADPVGEPGIGIVLSHGFTGTPQSMRPWGEHLAAEGFAVRGPRLPGHGTRWQDMQATRWPDWYGELARAVDDLAGHCRSVFVFGLSMGGTLTLRLAEEYGDAIAGICLVNPSVTTLRRDAAIAPYLARVWPWASAVANDVAKPGVTELAYDRVPLKAFVSLRELWDLVRGDLGRIHQPTLLYRSANDHVVEPVNARLVLDGIASTDTTEVVLPDSYHVATLDNDAPTIFEGSTAFVRRVDAACSAASSPAPTGSTAGNPA</sequence>
<keyword evidence="3" id="KW-1185">Reference proteome</keyword>
<dbReference type="InterPro" id="IPR029058">
    <property type="entry name" value="AB_hydrolase_fold"/>
</dbReference>
<dbReference type="EMBL" id="JAJNDB010000006">
    <property type="protein sequence ID" value="MCD2196487.1"/>
    <property type="molecule type" value="Genomic_DNA"/>
</dbReference>
<dbReference type="PIRSF" id="PIRSF017388">
    <property type="entry name" value="Esterase_lipase"/>
    <property type="match status" value="1"/>
</dbReference>
<keyword evidence="2" id="KW-0378">Hydrolase</keyword>